<organism evidence="2 3">
    <name type="scientific">Megasphaera hominis</name>
    <dbReference type="NCBI Taxonomy" id="159836"/>
    <lineage>
        <taxon>Bacteria</taxon>
        <taxon>Bacillati</taxon>
        <taxon>Bacillota</taxon>
        <taxon>Negativicutes</taxon>
        <taxon>Veillonellales</taxon>
        <taxon>Veillonellaceae</taxon>
        <taxon>Megasphaera</taxon>
    </lineage>
</organism>
<comment type="caution">
    <text evidence="2">The sequence shown here is derived from an EMBL/GenBank/DDBJ whole genome shotgun (WGS) entry which is preliminary data.</text>
</comment>
<protein>
    <recommendedName>
        <fullName evidence="4">CopG family transcriptional regulator</fullName>
    </recommendedName>
</protein>
<dbReference type="RefSeq" id="WP_186504321.1">
    <property type="nucleotide sequence ID" value="NZ_JACOGK010000039.1"/>
</dbReference>
<accession>A0ABR6VKD0</accession>
<feature type="region of interest" description="Disordered" evidence="1">
    <location>
        <begin position="1"/>
        <end position="31"/>
    </location>
</feature>
<evidence type="ECO:0000256" key="1">
    <source>
        <dbReference type="SAM" id="MobiDB-lite"/>
    </source>
</evidence>
<reference evidence="2 3" key="1">
    <citation type="submission" date="2020-08" db="EMBL/GenBank/DDBJ databases">
        <authorList>
            <person name="Liu C."/>
            <person name="Sun Q."/>
        </authorList>
    </citation>
    <scope>NUCLEOTIDE SEQUENCE [LARGE SCALE GENOMIC DNA]</scope>
    <source>
        <strain evidence="2 3">NSJ-59</strain>
    </source>
</reference>
<evidence type="ECO:0000313" key="2">
    <source>
        <dbReference type="EMBL" id="MBC3537747.1"/>
    </source>
</evidence>
<proteinExistence type="predicted"/>
<dbReference type="Proteomes" id="UP000606870">
    <property type="component" value="Unassembled WGS sequence"/>
</dbReference>
<keyword evidence="3" id="KW-1185">Reference proteome</keyword>
<evidence type="ECO:0000313" key="3">
    <source>
        <dbReference type="Proteomes" id="UP000606870"/>
    </source>
</evidence>
<dbReference type="EMBL" id="JACOGK010000039">
    <property type="protein sequence ID" value="MBC3537747.1"/>
    <property type="molecule type" value="Genomic_DNA"/>
</dbReference>
<gene>
    <name evidence="2" type="ORF">H8J70_10895</name>
</gene>
<sequence length="79" mass="9758">MEFDDNRPHRKIQDFFPEEKKQEEPKRKTRIAVARQKRHKVDTYLDDTDWRALQRYCEGADEKPSVLLRRLLRDFLKKQ</sequence>
<evidence type="ECO:0008006" key="4">
    <source>
        <dbReference type="Google" id="ProtNLM"/>
    </source>
</evidence>
<name>A0ABR6VKD0_9FIRM</name>
<feature type="compositionally biased region" description="Basic and acidic residues" evidence="1">
    <location>
        <begin position="1"/>
        <end position="26"/>
    </location>
</feature>